<evidence type="ECO:0000313" key="1">
    <source>
        <dbReference type="EMBL" id="KKM94934.1"/>
    </source>
</evidence>
<reference evidence="1" key="1">
    <citation type="journal article" date="2015" name="Nature">
        <title>Complex archaea that bridge the gap between prokaryotes and eukaryotes.</title>
        <authorList>
            <person name="Spang A."/>
            <person name="Saw J.H."/>
            <person name="Jorgensen S.L."/>
            <person name="Zaremba-Niedzwiedzka K."/>
            <person name="Martijn J."/>
            <person name="Lind A.E."/>
            <person name="van Eijk R."/>
            <person name="Schleper C."/>
            <person name="Guy L."/>
            <person name="Ettema T.J."/>
        </authorList>
    </citation>
    <scope>NUCLEOTIDE SEQUENCE</scope>
</reference>
<name>A0A0F9LJ12_9ZZZZ</name>
<accession>A0A0F9LJ12</accession>
<sequence length="225" mass="24709">MPVSVLMADFDLPTRSASGFILRNIAPRVEPVQLFSVLVRRLPFRLSAPQSDIIIGVGHGNEISFTGHNEALILEVGKYDPREVRGKVIKLLSCLTAVTLGPDLISNGAESFLGYKDDFVWVMDADLTSTPWADTIAAPVLMPVIDELNALLDGKTAREAFDIELEGYSRNAEVEEDELVKSCLEFNLDNAVLLGAPEGRVRARPKLPLPFQLVPPPPILVPLRR</sequence>
<proteinExistence type="predicted"/>
<comment type="caution">
    <text evidence="1">The sequence shown here is derived from an EMBL/GenBank/DDBJ whole genome shotgun (WGS) entry which is preliminary data.</text>
</comment>
<organism evidence="1">
    <name type="scientific">marine sediment metagenome</name>
    <dbReference type="NCBI Taxonomy" id="412755"/>
    <lineage>
        <taxon>unclassified sequences</taxon>
        <taxon>metagenomes</taxon>
        <taxon>ecological metagenomes</taxon>
    </lineage>
</organism>
<dbReference type="AlphaFoldDB" id="A0A0F9LJ12"/>
<protein>
    <submittedName>
        <fullName evidence="1">Uncharacterized protein</fullName>
    </submittedName>
</protein>
<dbReference type="EMBL" id="LAZR01006073">
    <property type="protein sequence ID" value="KKM94934.1"/>
    <property type="molecule type" value="Genomic_DNA"/>
</dbReference>
<gene>
    <name evidence="1" type="ORF">LCGC14_1193220</name>
</gene>